<dbReference type="Proteomes" id="UP000295573">
    <property type="component" value="Unassembled WGS sequence"/>
</dbReference>
<protein>
    <submittedName>
        <fullName evidence="2">Uncharacterized protein</fullName>
    </submittedName>
</protein>
<feature type="region of interest" description="Disordered" evidence="1">
    <location>
        <begin position="1"/>
        <end position="25"/>
    </location>
</feature>
<comment type="caution">
    <text evidence="2">The sequence shown here is derived from an EMBL/GenBank/DDBJ whole genome shotgun (WGS) entry which is preliminary data.</text>
</comment>
<evidence type="ECO:0000256" key="1">
    <source>
        <dbReference type="SAM" id="MobiDB-lite"/>
    </source>
</evidence>
<proteinExistence type="predicted"/>
<dbReference type="EMBL" id="SLWR01000014">
    <property type="protein sequence ID" value="TCO42346.1"/>
    <property type="molecule type" value="Genomic_DNA"/>
</dbReference>
<organism evidence="2 3">
    <name type="scientific">Kribbella antiqua</name>
    <dbReference type="NCBI Taxonomy" id="2512217"/>
    <lineage>
        <taxon>Bacteria</taxon>
        <taxon>Bacillati</taxon>
        <taxon>Actinomycetota</taxon>
        <taxon>Actinomycetes</taxon>
        <taxon>Propionibacteriales</taxon>
        <taxon>Kribbellaceae</taxon>
        <taxon>Kribbella</taxon>
    </lineage>
</organism>
<sequence>MMTAPLGTFLASPEAADDCHPPSRDRTRLDSQLSRCWQVCAVSYARQTTARAVNAARVRLAATGRTIGPFVRDQNPLASEAC</sequence>
<accession>A0A4R2IDU4</accession>
<reference evidence="2 3" key="1">
    <citation type="journal article" date="2015" name="Stand. Genomic Sci.">
        <title>Genomic Encyclopedia of Bacterial and Archaeal Type Strains, Phase III: the genomes of soil and plant-associated and newly described type strains.</title>
        <authorList>
            <person name="Whitman W.B."/>
            <person name="Woyke T."/>
            <person name="Klenk H.P."/>
            <person name="Zhou Y."/>
            <person name="Lilburn T.G."/>
            <person name="Beck B.J."/>
            <person name="De Vos P."/>
            <person name="Vandamme P."/>
            <person name="Eisen J.A."/>
            <person name="Garrity G."/>
            <person name="Hugenholtz P."/>
            <person name="Kyrpides N.C."/>
        </authorList>
    </citation>
    <scope>NUCLEOTIDE SEQUENCE [LARGE SCALE GENOMIC DNA]</scope>
    <source>
        <strain evidence="2 3">VKM Ac-2541</strain>
    </source>
</reference>
<keyword evidence="3" id="KW-1185">Reference proteome</keyword>
<name>A0A4R2IDU4_9ACTN</name>
<dbReference type="AlphaFoldDB" id="A0A4R2IDU4"/>
<evidence type="ECO:0000313" key="2">
    <source>
        <dbReference type="EMBL" id="TCO42346.1"/>
    </source>
</evidence>
<gene>
    <name evidence="2" type="ORF">EV646_114170</name>
</gene>
<evidence type="ECO:0000313" key="3">
    <source>
        <dbReference type="Proteomes" id="UP000295573"/>
    </source>
</evidence>